<comment type="caution">
    <text evidence="2">The sequence shown here is derived from an EMBL/GenBank/DDBJ whole genome shotgun (WGS) entry which is preliminary data.</text>
</comment>
<sequence>MKKIDVSWTVNSSPTARNLPKNELGAVIFGCKHHTYSECLNKQIFGLPAAHYSYVKNVTPGLTLFLFNYSDRKLYGVFEAVSSGQMNMDQYAWITCEGAEVTPYAAQVRVDFRRKCRPLLEEEFKPIIAKNYYAERLFWFELDKEQTSRLVKLFLSSPLPEKMPRPPKAAKWNNMFDVLSSSDVNVAADDEEFNNQDSEEDPGMAEMKLEENEQSSASVLFNRDAFAREKKWTELFKTSSSSHTVKNREDLESHEVRSNLSVPDRFDAEWKFDSYSDEVSKLPLEACSDVASVERDANIVECWEVLVDDDGKEIYESNASLLQYHDCDRLDLTDAPSSENGAFLMGEGGELEPFEFESVVAKAPEEASINSKENVHTFVANDAKEIYENKVSFLQHHELECVRPDLTDVPSSENGTFLDREGVELKSLEFQSVVTKAAEVALISTKENVRSGNVLAPIEKCERKQNQSNLTDRAYLENSNSMSEGVLTDIQSSDFESVIIKVHSKLEIDQLKKRCHKLESKPSSSSDHYSVEDCESSSEESVLIVGGSNGNSWLPDLSLYSPLQDSVVSLCPMTFSRSYASVAKLNGELYVFGGVLDGVWYDTGSMAGASVHEKIFAIGGGNGVDCFSEVEFLDLNIGSWMFTQSMLVKDDMLDLRNAPAAADMNGAVYVAGGYDGKEYLRSVERFDPRTHAWTSLANMHSKRGCHSLVPFKDKLYALGGYDGEKMVSTVEVFDPRVGLWMMDEPMTVSRGYFGSFVCGGKIYVIGGMKDGEVLDVIECYEDGCGWQITGNTSLGKRCFFSALVL</sequence>
<dbReference type="PANTHER" id="PTHR46034:SF23">
    <property type="entry name" value="DCD (DEVELOPMENT AND CELL DEATH) DOMAIN PROTEIN"/>
    <property type="match status" value="1"/>
</dbReference>
<evidence type="ECO:0000313" key="2">
    <source>
        <dbReference type="EMBL" id="KAK6135765.1"/>
    </source>
</evidence>
<dbReference type="Pfam" id="PF10539">
    <property type="entry name" value="Dev_Cell_Death"/>
    <property type="match status" value="1"/>
</dbReference>
<accession>A0ABR0VN47</accession>
<dbReference type="SMART" id="SM00767">
    <property type="entry name" value="DCD"/>
    <property type="match status" value="1"/>
</dbReference>
<dbReference type="PANTHER" id="PTHR46034">
    <property type="match status" value="1"/>
</dbReference>
<evidence type="ECO:0000313" key="3">
    <source>
        <dbReference type="Proteomes" id="UP001318860"/>
    </source>
</evidence>
<dbReference type="Pfam" id="PF24681">
    <property type="entry name" value="Kelch_KLHDC2_KLHL20_DRC7"/>
    <property type="match status" value="1"/>
</dbReference>
<evidence type="ECO:0000259" key="1">
    <source>
        <dbReference type="PROSITE" id="PS51222"/>
    </source>
</evidence>
<dbReference type="EMBL" id="JABTTQ020001067">
    <property type="protein sequence ID" value="KAK6135765.1"/>
    <property type="molecule type" value="Genomic_DNA"/>
</dbReference>
<gene>
    <name evidence="2" type="ORF">DH2020_030460</name>
</gene>
<dbReference type="PROSITE" id="PS51222">
    <property type="entry name" value="DCD"/>
    <property type="match status" value="1"/>
</dbReference>
<dbReference type="InterPro" id="IPR015915">
    <property type="entry name" value="Kelch-typ_b-propeller"/>
</dbReference>
<reference evidence="2 3" key="1">
    <citation type="journal article" date="2021" name="Comput. Struct. Biotechnol. J.">
        <title>De novo genome assembly of the potent medicinal plant Rehmannia glutinosa using nanopore technology.</title>
        <authorList>
            <person name="Ma L."/>
            <person name="Dong C."/>
            <person name="Song C."/>
            <person name="Wang X."/>
            <person name="Zheng X."/>
            <person name="Niu Y."/>
            <person name="Chen S."/>
            <person name="Feng W."/>
        </authorList>
    </citation>
    <scope>NUCLEOTIDE SEQUENCE [LARGE SCALE GENOMIC DNA]</scope>
    <source>
        <strain evidence="2">DH-2019</strain>
    </source>
</reference>
<proteinExistence type="predicted"/>
<dbReference type="Proteomes" id="UP001318860">
    <property type="component" value="Unassembled WGS sequence"/>
</dbReference>
<protein>
    <recommendedName>
        <fullName evidence="1">DCD domain-containing protein</fullName>
    </recommendedName>
</protein>
<feature type="domain" description="DCD" evidence="1">
    <location>
        <begin position="22"/>
        <end position="156"/>
    </location>
</feature>
<keyword evidence="3" id="KW-1185">Reference proteome</keyword>
<dbReference type="InterPro" id="IPR013989">
    <property type="entry name" value="Dev_and_cell_death_domain"/>
</dbReference>
<dbReference type="Gene3D" id="2.120.10.80">
    <property type="entry name" value="Kelch-type beta propeller"/>
    <property type="match status" value="2"/>
</dbReference>
<dbReference type="SMART" id="SM00612">
    <property type="entry name" value="Kelch"/>
    <property type="match status" value="5"/>
</dbReference>
<organism evidence="2 3">
    <name type="scientific">Rehmannia glutinosa</name>
    <name type="common">Chinese foxglove</name>
    <dbReference type="NCBI Taxonomy" id="99300"/>
    <lineage>
        <taxon>Eukaryota</taxon>
        <taxon>Viridiplantae</taxon>
        <taxon>Streptophyta</taxon>
        <taxon>Embryophyta</taxon>
        <taxon>Tracheophyta</taxon>
        <taxon>Spermatophyta</taxon>
        <taxon>Magnoliopsida</taxon>
        <taxon>eudicotyledons</taxon>
        <taxon>Gunneridae</taxon>
        <taxon>Pentapetalae</taxon>
        <taxon>asterids</taxon>
        <taxon>lamiids</taxon>
        <taxon>Lamiales</taxon>
        <taxon>Orobanchaceae</taxon>
        <taxon>Rehmannieae</taxon>
        <taxon>Rehmannia</taxon>
    </lineage>
</organism>
<dbReference type="InterPro" id="IPR044832">
    <property type="entry name" value="NRP-like"/>
</dbReference>
<name>A0ABR0VN47_REHGL</name>
<dbReference type="InterPro" id="IPR006652">
    <property type="entry name" value="Kelch_1"/>
</dbReference>
<dbReference type="SUPFAM" id="SSF117281">
    <property type="entry name" value="Kelch motif"/>
    <property type="match status" value="2"/>
</dbReference>